<comment type="caution">
    <text evidence="3">The sequence shown here is derived from an EMBL/GenBank/DDBJ whole genome shotgun (WGS) entry which is preliminary data.</text>
</comment>
<dbReference type="AlphaFoldDB" id="A0A482T847"/>
<evidence type="ECO:0000313" key="4">
    <source>
        <dbReference type="Proteomes" id="UP000294028"/>
    </source>
</evidence>
<dbReference type="RefSeq" id="WP_129784352.1">
    <property type="nucleotide sequence ID" value="NZ_RZHH01000002.1"/>
</dbReference>
<proteinExistence type="predicted"/>
<evidence type="ECO:0000256" key="1">
    <source>
        <dbReference type="SAM" id="MobiDB-lite"/>
    </source>
</evidence>
<gene>
    <name evidence="3" type="ORF">ELS19_08125</name>
</gene>
<sequence length="118" mass="13244">MWYYTTNPSHTETIIARIEWPMNDHGAMTVRIEASCEVRHLVEFADETVEKTLTELPAGATVPLQMESVGARGNAWRVTELVGVTTEAIANAAAHDDELRQRRGSETEHRESTEHVEV</sequence>
<dbReference type="EMBL" id="RZHH01000002">
    <property type="protein sequence ID" value="RYJ13940.1"/>
    <property type="molecule type" value="Genomic_DNA"/>
</dbReference>
<feature type="region of interest" description="Disordered" evidence="1">
    <location>
        <begin position="93"/>
        <end position="118"/>
    </location>
</feature>
<evidence type="ECO:0000313" key="3">
    <source>
        <dbReference type="EMBL" id="RYJ13940.1"/>
    </source>
</evidence>
<accession>A0A482T847</accession>
<organism evidence="3 4">
    <name type="scientific">Halogeometricum borinquense</name>
    <dbReference type="NCBI Taxonomy" id="60847"/>
    <lineage>
        <taxon>Archaea</taxon>
        <taxon>Methanobacteriati</taxon>
        <taxon>Methanobacteriota</taxon>
        <taxon>Stenosarchaea group</taxon>
        <taxon>Halobacteria</taxon>
        <taxon>Halobacteriales</taxon>
        <taxon>Haloferacaceae</taxon>
        <taxon>Halogeometricum</taxon>
    </lineage>
</organism>
<dbReference type="Pfam" id="PF26006">
    <property type="entry name" value="DUF7999"/>
    <property type="match status" value="1"/>
</dbReference>
<reference evidence="3 4" key="1">
    <citation type="submission" date="2018-12" db="EMBL/GenBank/DDBJ databases">
        <title>Genome analysis provides insights into bioremediation potentialities of Halogeometricum borinquense strain N11.</title>
        <authorList>
            <person name="Najjari A."/>
            <person name="Youssef N."/>
            <person name="Fhoula I."/>
            <person name="Ben Dhia O."/>
            <person name="Mahjoubi M."/>
            <person name="Ouzari H.I."/>
            <person name="Cherif A."/>
        </authorList>
    </citation>
    <scope>NUCLEOTIDE SEQUENCE [LARGE SCALE GENOMIC DNA]</scope>
    <source>
        <strain evidence="3 4">N11</strain>
    </source>
</reference>
<protein>
    <recommendedName>
        <fullName evidence="2">DUF7999 domain-containing protein</fullName>
    </recommendedName>
</protein>
<evidence type="ECO:0000259" key="2">
    <source>
        <dbReference type="Pfam" id="PF26006"/>
    </source>
</evidence>
<dbReference type="Proteomes" id="UP000294028">
    <property type="component" value="Unassembled WGS sequence"/>
</dbReference>
<feature type="compositionally biased region" description="Basic and acidic residues" evidence="1">
    <location>
        <begin position="94"/>
        <end position="118"/>
    </location>
</feature>
<name>A0A482T847_9EURY</name>
<dbReference type="InterPro" id="IPR058312">
    <property type="entry name" value="DUF7999"/>
</dbReference>
<feature type="domain" description="DUF7999" evidence="2">
    <location>
        <begin position="16"/>
        <end position="83"/>
    </location>
</feature>